<feature type="domain" description="Arb2" evidence="2">
    <location>
        <begin position="58"/>
        <end position="345"/>
    </location>
</feature>
<dbReference type="PANTHER" id="PTHR21357:SF4">
    <property type="entry name" value="FAM172 FAMILY PROTEIN HOMOLOG CG10038"/>
    <property type="match status" value="1"/>
</dbReference>
<feature type="compositionally biased region" description="Basic and acidic residues" evidence="1">
    <location>
        <begin position="406"/>
        <end position="424"/>
    </location>
</feature>
<keyword evidence="4" id="KW-1185">Reference proteome</keyword>
<evidence type="ECO:0000313" key="3">
    <source>
        <dbReference type="EMBL" id="WEW60537.1"/>
    </source>
</evidence>
<protein>
    <recommendedName>
        <fullName evidence="2">Arb2 domain-containing protein</fullName>
    </recommendedName>
</protein>
<proteinExistence type="predicted"/>
<evidence type="ECO:0000259" key="2">
    <source>
        <dbReference type="Pfam" id="PF22749"/>
    </source>
</evidence>
<dbReference type="GO" id="GO:0031048">
    <property type="term" value="P:regulatory ncRNA-mediated heterochromatin formation"/>
    <property type="evidence" value="ECO:0007669"/>
    <property type="project" value="TreeGrafter"/>
</dbReference>
<dbReference type="Proteomes" id="UP001219355">
    <property type="component" value="Chromosome 4"/>
</dbReference>
<accession>A0AAF0IL86</accession>
<evidence type="ECO:0000256" key="1">
    <source>
        <dbReference type="SAM" id="MobiDB-lite"/>
    </source>
</evidence>
<reference evidence="3" key="1">
    <citation type="submission" date="2023-03" db="EMBL/GenBank/DDBJ databases">
        <title>Emydomyces testavorans Genome Sequence.</title>
        <authorList>
            <person name="Hoyer L."/>
        </authorList>
    </citation>
    <scope>NUCLEOTIDE SEQUENCE</scope>
    <source>
        <strain evidence="3">16-2883</strain>
    </source>
</reference>
<dbReference type="InterPro" id="IPR053858">
    <property type="entry name" value="Arb2_dom"/>
</dbReference>
<evidence type="ECO:0000313" key="4">
    <source>
        <dbReference type="Proteomes" id="UP001219355"/>
    </source>
</evidence>
<dbReference type="EMBL" id="CP120630">
    <property type="protein sequence ID" value="WEW60537.1"/>
    <property type="molecule type" value="Genomic_DNA"/>
</dbReference>
<dbReference type="PANTHER" id="PTHR21357">
    <property type="entry name" value="FAM172 FAMILY PROTEIN HOMOLOG CG10038"/>
    <property type="match status" value="1"/>
</dbReference>
<gene>
    <name evidence="3" type="ORF">PRK78_006024</name>
</gene>
<dbReference type="Pfam" id="PF22749">
    <property type="entry name" value="Arb2"/>
    <property type="match status" value="1"/>
</dbReference>
<dbReference type="AlphaFoldDB" id="A0AAF0IL86"/>
<dbReference type="GO" id="GO:0005634">
    <property type="term" value="C:nucleus"/>
    <property type="evidence" value="ECO:0007669"/>
    <property type="project" value="TreeGrafter"/>
</dbReference>
<name>A0AAF0IL86_9EURO</name>
<dbReference type="GO" id="GO:0035197">
    <property type="term" value="F:siRNA binding"/>
    <property type="evidence" value="ECO:0007669"/>
    <property type="project" value="TreeGrafter"/>
</dbReference>
<sequence>MVNLHASIPAVLFSPFSSLISTVDARLLRPFFTAIQSGHKRVIMFVFRKESLPKDPVFPTDLKKLGYFINDNDQIRMISDPEQGFLYKINTNDRYNEMQKEAMNTCIRDIVLSRLHSLGLETLRLPIGASPKSQHVPILVTPSLETQSRIIVVFGEPTQDLGIWAYRTIGSEGINVGSAVDFAKAVFGDSERSKETTKNEESKSKRALILTNPGQLVWYCNGERAVSLPTWHAIPRPSAVDPPMKMSYYNKIPGNETWQDHITYVFEEVLAKKAPPTAKIDIIGLAEGGLGAIRYLAEHWPTWQSRISAICLSNPLHVINHLHPPSFAKFISTRARAYLVSDKPLSAPVAGRYAFGCNCYSSGEPLNVECIMPRAWGNMVAWLDEMYASPELEEIEVIVSEELEDEPAKRAAAEEIGADRGDGV</sequence>
<feature type="region of interest" description="Disordered" evidence="1">
    <location>
        <begin position="404"/>
        <end position="424"/>
    </location>
</feature>
<dbReference type="InterPro" id="IPR048263">
    <property type="entry name" value="Arb2"/>
</dbReference>
<organism evidence="3 4">
    <name type="scientific">Emydomyces testavorans</name>
    <dbReference type="NCBI Taxonomy" id="2070801"/>
    <lineage>
        <taxon>Eukaryota</taxon>
        <taxon>Fungi</taxon>
        <taxon>Dikarya</taxon>
        <taxon>Ascomycota</taxon>
        <taxon>Pezizomycotina</taxon>
        <taxon>Eurotiomycetes</taxon>
        <taxon>Eurotiomycetidae</taxon>
        <taxon>Onygenales</taxon>
        <taxon>Nannizziopsiaceae</taxon>
        <taxon>Emydomyces</taxon>
    </lineage>
</organism>